<dbReference type="PANTHER" id="PTHR33393">
    <property type="entry name" value="POLYGLUTAMINE SYNTHESIS ACCESSORY PROTEIN RV0574C-RELATED"/>
    <property type="match status" value="1"/>
</dbReference>
<reference evidence="4" key="1">
    <citation type="submission" date="2016-05" db="EMBL/GenBank/DDBJ databases">
        <title>Comparative genomics of biotechnologically important yeasts.</title>
        <authorList>
            <consortium name="DOE Joint Genome Institute"/>
            <person name="Riley R."/>
            <person name="Haridas S."/>
            <person name="Wolfe K.H."/>
            <person name="Lopes M.R."/>
            <person name="Hittinger C.T."/>
            <person name="Goker M."/>
            <person name="Salamov A."/>
            <person name="Wisecaver J."/>
            <person name="Long T.M."/>
            <person name="Aerts A.L."/>
            <person name="Barry K."/>
            <person name="Choi C."/>
            <person name="Clum A."/>
            <person name="Coughlan A.Y."/>
            <person name="Deshpande S."/>
            <person name="Douglass A.P."/>
            <person name="Hanson S.J."/>
            <person name="Klenk H.-P."/>
            <person name="Labutti K."/>
            <person name="Lapidus A."/>
            <person name="Lindquist E."/>
            <person name="Lipzen A."/>
            <person name="Meier-Kolthoff J.P."/>
            <person name="Ohm R.A."/>
            <person name="Otillar R.P."/>
            <person name="Pangilinan J."/>
            <person name="Peng Y."/>
            <person name="Rokas A."/>
            <person name="Rosa C.A."/>
            <person name="Scheuner C."/>
            <person name="Sibirny A.A."/>
            <person name="Slot J.C."/>
            <person name="Stielow J.B."/>
            <person name="Sun H."/>
            <person name="Kurtzman C.P."/>
            <person name="Blackwell M."/>
            <person name="Grigoriev I.V."/>
            <person name="Jeffries T.W."/>
        </authorList>
    </citation>
    <scope>NUCLEOTIDE SEQUENCE [LARGE SCALE GENOMIC DNA]</scope>
    <source>
        <strain evidence="4">NRRL Y-1933</strain>
    </source>
</reference>
<evidence type="ECO:0000313" key="4">
    <source>
        <dbReference type="Proteomes" id="UP000095085"/>
    </source>
</evidence>
<accession>A0A1E4RHN9</accession>
<keyword evidence="4" id="KW-1185">Reference proteome</keyword>
<dbReference type="Pfam" id="PF09587">
    <property type="entry name" value="PGA_cap"/>
    <property type="match status" value="1"/>
</dbReference>
<evidence type="ECO:0000259" key="2">
    <source>
        <dbReference type="SMART" id="SM00854"/>
    </source>
</evidence>
<evidence type="ECO:0000256" key="1">
    <source>
        <dbReference type="ARBA" id="ARBA00005662"/>
    </source>
</evidence>
<dbReference type="InterPro" id="IPR052169">
    <property type="entry name" value="CW_Biosynth-Accessory"/>
</dbReference>
<feature type="domain" description="Capsule synthesis protein CapA" evidence="2">
    <location>
        <begin position="3"/>
        <end position="324"/>
    </location>
</feature>
<dbReference type="InterPro" id="IPR019079">
    <property type="entry name" value="Capsule_synth_CapA"/>
</dbReference>
<dbReference type="AlphaFoldDB" id="A0A1E4RHN9"/>
<sequence>MVKIIAGGDALYSSTNLKERIDPKIVKLLTESDVAFLNAEFTTPKPTTPSAAGRGYLTSIKPRSLDDLLSLNFKLISFANNHTVEFGHEGLVDTIEESEKRGIHPVGVGRSLEDAKKPQFFDSSTGRVGIVGASSTHSHIALAASNGAHTPARAGLVPLRWTLSYVLPEEQYKQFEQIDILLGTRKSMLESARVEVRTGEVTGDDFFRFGHLFDSNLVVTKAKEGESAHVRTTANEIDLQRLLRSVKDSAERSNLPIFSLHTHEGDNNNWYNPIPPKFIQKFARKTIDSGAKAFIGHGAHMLRGVEIYKGKPIFYNVGSFLMEFEPGESFIGPEMYEKYGLDPSTSLPSDLHNLRSYGPKGEAIGFRSGRKFSINILVELEIDEDDEDSFRFKIIPIDLGLDTRQNKLKRGLPEWATNDVAKYVTNYLEENSAPWGTKFNYNEATGYINVLTD</sequence>
<dbReference type="EMBL" id="KV454541">
    <property type="protein sequence ID" value="ODV66782.1"/>
    <property type="molecule type" value="Genomic_DNA"/>
</dbReference>
<dbReference type="RefSeq" id="XP_020075849.1">
    <property type="nucleotide sequence ID" value="XM_020220131.1"/>
</dbReference>
<gene>
    <name evidence="3" type="ORF">HYPBUDRAFT_148583</name>
</gene>
<dbReference type="SMART" id="SM00854">
    <property type="entry name" value="PGA_cap"/>
    <property type="match status" value="1"/>
</dbReference>
<organism evidence="3 4">
    <name type="scientific">Hyphopichia burtonii NRRL Y-1933</name>
    <dbReference type="NCBI Taxonomy" id="984485"/>
    <lineage>
        <taxon>Eukaryota</taxon>
        <taxon>Fungi</taxon>
        <taxon>Dikarya</taxon>
        <taxon>Ascomycota</taxon>
        <taxon>Saccharomycotina</taxon>
        <taxon>Pichiomycetes</taxon>
        <taxon>Debaryomycetaceae</taxon>
        <taxon>Hyphopichia</taxon>
    </lineage>
</organism>
<dbReference type="GeneID" id="30994681"/>
<dbReference type="SUPFAM" id="SSF56300">
    <property type="entry name" value="Metallo-dependent phosphatases"/>
    <property type="match status" value="1"/>
</dbReference>
<evidence type="ECO:0000313" key="3">
    <source>
        <dbReference type="EMBL" id="ODV66782.1"/>
    </source>
</evidence>
<comment type="similarity">
    <text evidence="1">Belongs to the CapA family.</text>
</comment>
<name>A0A1E4RHN9_9ASCO</name>
<dbReference type="OrthoDB" id="189619at2759"/>
<dbReference type="PANTHER" id="PTHR33393:SF11">
    <property type="entry name" value="POLYGLUTAMINE SYNTHESIS ACCESSORY PROTEIN RV0574C-RELATED"/>
    <property type="match status" value="1"/>
</dbReference>
<dbReference type="InterPro" id="IPR029052">
    <property type="entry name" value="Metallo-depent_PP-like"/>
</dbReference>
<protein>
    <submittedName>
        <fullName evidence="3">Capsule synthesis protein, capa</fullName>
    </submittedName>
</protein>
<proteinExistence type="inferred from homology"/>
<dbReference type="Proteomes" id="UP000095085">
    <property type="component" value="Unassembled WGS sequence"/>
</dbReference>